<keyword evidence="4" id="KW-1185">Reference proteome</keyword>
<reference evidence="3 4" key="2">
    <citation type="journal article" date="2016" name="Infect. Immun.">
        <title>Helicobacter saguini, a Novel Helicobacter Isolated from Cotton-Top Tamarins with Ulcerative Colitis, Has Proinflammatory Properties and Induces Typhlocolitis and Dysplasia in Gnotobiotic IL-10-/- Mice.</title>
        <authorList>
            <person name="Shen Z."/>
            <person name="Mannion A."/>
            <person name="Whary M.T."/>
            <person name="Muthupalani S."/>
            <person name="Sheh A."/>
            <person name="Feng Y."/>
            <person name="Gong G."/>
            <person name="Vandamme P."/>
            <person name="Holcombe H.R."/>
            <person name="Paster B.J."/>
            <person name="Fox J.G."/>
        </authorList>
    </citation>
    <scope>NUCLEOTIDE SEQUENCE [LARGE SCALE GENOMIC DNA]</scope>
    <source>
        <strain evidence="3 4">MIT 97-6194</strain>
    </source>
</reference>
<dbReference type="EMBL" id="QBIU01000001">
    <property type="protein sequence ID" value="MWV69220.1"/>
    <property type="molecule type" value="Genomic_DNA"/>
</dbReference>
<evidence type="ECO:0000313" key="2">
    <source>
        <dbReference type="EMBL" id="MWV69220.1"/>
    </source>
</evidence>
<gene>
    <name evidence="2" type="ORF">DCO61_04140</name>
    <name evidence="3" type="ORF">LS64_008665</name>
</gene>
<reference evidence="3" key="3">
    <citation type="submission" date="2018-04" db="EMBL/GenBank/DDBJ databases">
        <authorList>
            <person name="Sheh A."/>
            <person name="Shen Z."/>
            <person name="Mannion A.J."/>
            <person name="Fox J.G."/>
        </authorList>
    </citation>
    <scope>NUCLEOTIDE SEQUENCE</scope>
    <source>
        <strain evidence="3">MIT 97-6194</strain>
    </source>
</reference>
<accession>A0A347VSL3</accession>
<keyword evidence="1" id="KW-0175">Coiled coil</keyword>
<dbReference type="Proteomes" id="UP000477070">
    <property type="component" value="Unassembled WGS sequence"/>
</dbReference>
<sequence>MQYMETITIWLDSMKIALLEKDSQRAFDLTQNLPFDSMEISQDLNNKELLEYLQMAKELISQAIELLQENKKQSKEQLDKIFKAKRFFE</sequence>
<reference evidence="3 4" key="1">
    <citation type="journal article" date="2014" name="Genome Announc.">
        <title>Draft genome sequences of eight enterohepatic helicobacter species isolated from both laboratory and wild rodents.</title>
        <authorList>
            <person name="Sheh A."/>
            <person name="Shen Z."/>
            <person name="Fox J.G."/>
        </authorList>
    </citation>
    <scope>NUCLEOTIDE SEQUENCE [LARGE SCALE GENOMIC DNA]</scope>
    <source>
        <strain evidence="3 4">MIT 97-6194</strain>
    </source>
</reference>
<dbReference type="AlphaFoldDB" id="A0A347VSL3"/>
<feature type="coiled-coil region" evidence="1">
    <location>
        <begin position="53"/>
        <end position="84"/>
    </location>
</feature>
<evidence type="ECO:0000313" key="4">
    <source>
        <dbReference type="Proteomes" id="UP000029714"/>
    </source>
</evidence>
<dbReference type="RefSeq" id="WP_034572477.1">
    <property type="nucleotide sequence ID" value="NZ_JRMP02000014.1"/>
</dbReference>
<dbReference type="Proteomes" id="UP000029714">
    <property type="component" value="Unassembled WGS sequence"/>
</dbReference>
<dbReference type="EMBL" id="JRMP02000014">
    <property type="protein sequence ID" value="TLD93303.1"/>
    <property type="molecule type" value="Genomic_DNA"/>
</dbReference>
<evidence type="ECO:0000256" key="1">
    <source>
        <dbReference type="SAM" id="Coils"/>
    </source>
</evidence>
<comment type="caution">
    <text evidence="3">The sequence shown here is derived from an EMBL/GenBank/DDBJ whole genome shotgun (WGS) entry which is preliminary data.</text>
</comment>
<reference evidence="2 5" key="4">
    <citation type="submission" date="2019-12" db="EMBL/GenBank/DDBJ databases">
        <title>Multi-Generational Helicobacter saguini Isolates.</title>
        <authorList>
            <person name="Mannion A."/>
            <person name="Shen Z."/>
            <person name="Fox J.G."/>
        </authorList>
    </citation>
    <scope>NUCLEOTIDE SEQUENCE [LARGE SCALE GENOMIC DNA]</scope>
    <source>
        <strain evidence="2">16-048</strain>
        <strain evidence="5">16-048 (F4)</strain>
    </source>
</reference>
<evidence type="ECO:0000313" key="3">
    <source>
        <dbReference type="EMBL" id="TLD93303.1"/>
    </source>
</evidence>
<name>A0A347VSL3_9HELI</name>
<proteinExistence type="predicted"/>
<evidence type="ECO:0000313" key="5">
    <source>
        <dbReference type="Proteomes" id="UP000477070"/>
    </source>
</evidence>
<dbReference type="STRING" id="1548018.LS64_09170"/>
<protein>
    <submittedName>
        <fullName evidence="3">Uncharacterized protein</fullName>
    </submittedName>
</protein>
<organism evidence="3 4">
    <name type="scientific">Helicobacter saguini</name>
    <dbReference type="NCBI Taxonomy" id="1548018"/>
    <lineage>
        <taxon>Bacteria</taxon>
        <taxon>Pseudomonadati</taxon>
        <taxon>Campylobacterota</taxon>
        <taxon>Epsilonproteobacteria</taxon>
        <taxon>Campylobacterales</taxon>
        <taxon>Helicobacteraceae</taxon>
        <taxon>Helicobacter</taxon>
    </lineage>
</organism>
<dbReference type="OrthoDB" id="5328076at2"/>